<dbReference type="EMBL" id="BJUW01000001">
    <property type="protein sequence ID" value="GEK85171.1"/>
    <property type="molecule type" value="Genomic_DNA"/>
</dbReference>
<evidence type="ECO:0000313" key="1">
    <source>
        <dbReference type="EMBL" id="GEK85171.1"/>
    </source>
</evidence>
<evidence type="ECO:0008006" key="3">
    <source>
        <dbReference type="Google" id="ProtNLM"/>
    </source>
</evidence>
<sequence length="281" mass="30340">MYPATLELRRLVRAAAGDIIVHPGDANAGTVGTAFDILSGFLLIDDYVPLNPPTSHVWRPVYGLIAQRLTEYAHEDKAGRATDDDFYRYIWVLAELASIVRGGHANPDSALEKAVRDAAGIDALLGITPDDGIRQLRELEAVAAEHLYPHLEPARKAPVAFPAVRDLVQAEADIIAGDMLLDFKSGTSAPHQTTGARAFFPTSADIYQILGYALMDDPDDGYGINAVGFYAARFGHSSVWELPQLLGITAGGHAVNVDAARAWFRSALEADYNAVLSNIMN</sequence>
<name>A0A511AEV1_9MICO</name>
<gene>
    <name evidence="1" type="ORF">MAE01_03470</name>
</gene>
<comment type="caution">
    <text evidence="1">The sequence shown here is derived from an EMBL/GenBank/DDBJ whole genome shotgun (WGS) entry which is preliminary data.</text>
</comment>
<reference evidence="1 2" key="1">
    <citation type="submission" date="2019-07" db="EMBL/GenBank/DDBJ databases">
        <title>Whole genome shotgun sequence of Microbacterium aerolatum NBRC 103071.</title>
        <authorList>
            <person name="Hosoyama A."/>
            <person name="Uohara A."/>
            <person name="Ohji S."/>
            <person name="Ichikawa N."/>
        </authorList>
    </citation>
    <scope>NUCLEOTIDE SEQUENCE [LARGE SCALE GENOMIC DNA]</scope>
    <source>
        <strain evidence="1 2">NBRC 103071</strain>
    </source>
</reference>
<organism evidence="1 2">
    <name type="scientific">Microbacterium aerolatum</name>
    <dbReference type="NCBI Taxonomy" id="153731"/>
    <lineage>
        <taxon>Bacteria</taxon>
        <taxon>Bacillati</taxon>
        <taxon>Actinomycetota</taxon>
        <taxon>Actinomycetes</taxon>
        <taxon>Micrococcales</taxon>
        <taxon>Microbacteriaceae</taxon>
        <taxon>Microbacterium</taxon>
    </lineage>
</organism>
<dbReference type="Proteomes" id="UP000321225">
    <property type="component" value="Unassembled WGS sequence"/>
</dbReference>
<dbReference type="AlphaFoldDB" id="A0A511AEV1"/>
<evidence type="ECO:0000313" key="2">
    <source>
        <dbReference type="Proteomes" id="UP000321225"/>
    </source>
</evidence>
<keyword evidence="2" id="KW-1185">Reference proteome</keyword>
<protein>
    <recommendedName>
        <fullName evidence="3">PD-(D/E)XK endonuclease-like domain-containing protein</fullName>
    </recommendedName>
</protein>
<accession>A0A511AEV1</accession>
<proteinExistence type="predicted"/>